<keyword evidence="2" id="KW-1185">Reference proteome</keyword>
<comment type="caution">
    <text evidence="1">The sequence shown here is derived from an EMBL/GenBank/DDBJ whole genome shotgun (WGS) entry which is preliminary data.</text>
</comment>
<accession>A0A2W7IFL5</accession>
<protein>
    <submittedName>
        <fullName evidence="1">Uncharacterized protein</fullName>
    </submittedName>
</protein>
<proteinExistence type="predicted"/>
<sequence>MSGMTTYDWLQLAEVPRRFVIRAPGGNVTLTMPGGSDVVMGQFAPWEAGVLAVDDWFLIQVKNPTGSHAVWLADAAGCVQTYNVMALRHHSASAADQALADRIADKLRSFIVAIFTNNDFAFGRPWQILRLLGERTVRSLARIMPKHGLIRQHVDVTDLAATPIPVSATTTLDAAAAARALDVDWASHVIDAVERGALRWPAISQPGDVDDVVSIPIHNRFIVLRCTERKQNLVWYVLVSLANGKQMKSLGLFFPTTGALVTRDYQNMRQDARSDLEFFLGQLFRRFWDTARALAATQNAAKVGFALILRPPEKAHLGHYICNDMSIVDRLVHEVSDQAPALKRVYVLGSSQGLEFYGPLENIFPELEGRIDRAHATIVDAGADALANRLQPLVVQENFVTNRVRQRLLQAANLDPNVSFIKKMERDVYAGGKHVDELLPKRFIVLGLRLQDRTLPDLTAFYCLLMERLLAVDPDLGFVIDGLNTPGGGRRGEAFRSFTASDPARLLLTREDEAVERIRRHFESRNVRIVDCVGSSMCVNLFWIARACMFVAPHGGGLAKYRWAANLPGYVLTSAINLRHSGNLRIYDGVNIQEDPAAIAFTETDEVKDLFSAGMTYDHSGRSIEPWPGGFSSVNFEIDRERVLMKIIAFFDAIQKDGGTSWAAAALPCLTDAEPVA</sequence>
<dbReference type="Proteomes" id="UP000249688">
    <property type="component" value="Unassembled WGS sequence"/>
</dbReference>
<dbReference type="EMBL" id="QKYU01000047">
    <property type="protein sequence ID" value="PZW37020.1"/>
    <property type="molecule type" value="Genomic_DNA"/>
</dbReference>
<evidence type="ECO:0000313" key="2">
    <source>
        <dbReference type="Proteomes" id="UP000249688"/>
    </source>
</evidence>
<dbReference type="AlphaFoldDB" id="A0A2W7IFL5"/>
<dbReference type="RefSeq" id="WP_111400589.1">
    <property type="nucleotide sequence ID" value="NZ_QKYU01000047.1"/>
</dbReference>
<organism evidence="1 2">
    <name type="scientific">Humitalea rosea</name>
    <dbReference type="NCBI Taxonomy" id="990373"/>
    <lineage>
        <taxon>Bacteria</taxon>
        <taxon>Pseudomonadati</taxon>
        <taxon>Pseudomonadota</taxon>
        <taxon>Alphaproteobacteria</taxon>
        <taxon>Acetobacterales</taxon>
        <taxon>Roseomonadaceae</taxon>
        <taxon>Humitalea</taxon>
    </lineage>
</organism>
<evidence type="ECO:0000313" key="1">
    <source>
        <dbReference type="EMBL" id="PZW37020.1"/>
    </source>
</evidence>
<name>A0A2W7IFL5_9PROT</name>
<gene>
    <name evidence="1" type="ORF">C8P66_14711</name>
</gene>
<reference evidence="1 2" key="1">
    <citation type="submission" date="2018-06" db="EMBL/GenBank/DDBJ databases">
        <title>Genomic Encyclopedia of Archaeal and Bacterial Type Strains, Phase II (KMG-II): from individual species to whole genera.</title>
        <authorList>
            <person name="Goeker M."/>
        </authorList>
    </citation>
    <scope>NUCLEOTIDE SEQUENCE [LARGE SCALE GENOMIC DNA]</scope>
    <source>
        <strain evidence="1 2">DSM 24525</strain>
    </source>
</reference>
<dbReference type="OrthoDB" id="8457239at2"/>